<evidence type="ECO:0000256" key="13">
    <source>
        <dbReference type="ARBA" id="ARBA00038359"/>
    </source>
</evidence>
<feature type="transmembrane region" description="Helical" evidence="14">
    <location>
        <begin position="107"/>
        <end position="127"/>
    </location>
</feature>
<evidence type="ECO:0000313" key="17">
    <source>
        <dbReference type="EMBL" id="KAF2212192.1"/>
    </source>
</evidence>
<feature type="domain" description="Rhodopsin" evidence="16">
    <location>
        <begin position="100"/>
        <end position="330"/>
    </location>
</feature>
<dbReference type="InterPro" id="IPR008427">
    <property type="entry name" value="Extracellular_membr_CFEM_dom"/>
</dbReference>
<evidence type="ECO:0000256" key="7">
    <source>
        <dbReference type="ARBA" id="ARBA00022692"/>
    </source>
</evidence>
<feature type="transmembrane region" description="Helical" evidence="14">
    <location>
        <begin position="156"/>
        <end position="173"/>
    </location>
</feature>
<evidence type="ECO:0000259" key="16">
    <source>
        <dbReference type="Pfam" id="PF20684"/>
    </source>
</evidence>
<feature type="transmembrane region" description="Helical" evidence="14">
    <location>
        <begin position="265"/>
        <end position="284"/>
    </location>
</feature>
<proteinExistence type="inferred from homology"/>
<evidence type="ECO:0000256" key="14">
    <source>
        <dbReference type="SAM" id="Phobius"/>
    </source>
</evidence>
<evidence type="ECO:0000256" key="3">
    <source>
        <dbReference type="ARBA" id="ARBA00004613"/>
    </source>
</evidence>
<feature type="transmembrane region" description="Helical" evidence="14">
    <location>
        <begin position="236"/>
        <end position="256"/>
    </location>
</feature>
<evidence type="ECO:0000256" key="4">
    <source>
        <dbReference type="ARBA" id="ARBA00010031"/>
    </source>
</evidence>
<dbReference type="Pfam" id="PF05730">
    <property type="entry name" value="CFEM"/>
    <property type="match status" value="1"/>
</dbReference>
<feature type="transmembrane region" description="Helical" evidence="14">
    <location>
        <begin position="185"/>
        <end position="205"/>
    </location>
</feature>
<accession>A0A6A6FFK7</accession>
<dbReference type="OrthoDB" id="2496787at2759"/>
<evidence type="ECO:0000256" key="1">
    <source>
        <dbReference type="ARBA" id="ARBA00004141"/>
    </source>
</evidence>
<dbReference type="PANTHER" id="PTHR33048:SF160">
    <property type="entry name" value="SAT4 FAMILY MEMBRANE PROTEIN"/>
    <property type="match status" value="1"/>
</dbReference>
<reference evidence="17" key="1">
    <citation type="journal article" date="2020" name="Stud. Mycol.">
        <title>101 Dothideomycetes genomes: a test case for predicting lifestyles and emergence of pathogens.</title>
        <authorList>
            <person name="Haridas S."/>
            <person name="Albert R."/>
            <person name="Binder M."/>
            <person name="Bloem J."/>
            <person name="Labutti K."/>
            <person name="Salamov A."/>
            <person name="Andreopoulos B."/>
            <person name="Baker S."/>
            <person name="Barry K."/>
            <person name="Bills G."/>
            <person name="Bluhm B."/>
            <person name="Cannon C."/>
            <person name="Castanera R."/>
            <person name="Culley D."/>
            <person name="Daum C."/>
            <person name="Ezra D."/>
            <person name="Gonzalez J."/>
            <person name="Henrissat B."/>
            <person name="Kuo A."/>
            <person name="Liang C."/>
            <person name="Lipzen A."/>
            <person name="Lutzoni F."/>
            <person name="Magnuson J."/>
            <person name="Mondo S."/>
            <person name="Nolan M."/>
            <person name="Ohm R."/>
            <person name="Pangilinan J."/>
            <person name="Park H.-J."/>
            <person name="Ramirez L."/>
            <person name="Alfaro M."/>
            <person name="Sun H."/>
            <person name="Tritt A."/>
            <person name="Yoshinaga Y."/>
            <person name="Zwiers L.-H."/>
            <person name="Turgeon B."/>
            <person name="Goodwin S."/>
            <person name="Spatafora J."/>
            <person name="Crous P."/>
            <person name="Grigoriev I."/>
        </authorList>
    </citation>
    <scope>NUCLEOTIDE SEQUENCE</scope>
    <source>
        <strain evidence="17">SCOH1-5</strain>
    </source>
</reference>
<evidence type="ECO:0000256" key="10">
    <source>
        <dbReference type="ARBA" id="ARBA00023136"/>
    </source>
</evidence>
<evidence type="ECO:0000256" key="6">
    <source>
        <dbReference type="ARBA" id="ARBA00022622"/>
    </source>
</evidence>
<dbReference type="PANTHER" id="PTHR33048">
    <property type="entry name" value="PTH11-LIKE INTEGRAL MEMBRANE PROTEIN (AFU_ORTHOLOGUE AFUA_5G11245)"/>
    <property type="match status" value="1"/>
</dbReference>
<comment type="subcellular location">
    <subcellularLocation>
        <location evidence="2">Membrane</location>
        <topology evidence="2">Lipid-anchor</topology>
        <topology evidence="2">GPI-anchor</topology>
    </subcellularLocation>
    <subcellularLocation>
        <location evidence="1">Membrane</location>
        <topology evidence="1">Multi-pass membrane protein</topology>
    </subcellularLocation>
    <subcellularLocation>
        <location evidence="3">Secreted</location>
    </subcellularLocation>
</comment>
<keyword evidence="18" id="KW-1185">Reference proteome</keyword>
<keyword evidence="6" id="KW-0336">GPI-anchor</keyword>
<keyword evidence="9 14" id="KW-1133">Transmembrane helix</keyword>
<evidence type="ECO:0000256" key="11">
    <source>
        <dbReference type="ARBA" id="ARBA00023157"/>
    </source>
</evidence>
<protein>
    <submittedName>
        <fullName evidence="17">Uncharacterized protein</fullName>
    </submittedName>
</protein>
<feature type="non-terminal residue" evidence="17">
    <location>
        <position position="1"/>
    </location>
</feature>
<dbReference type="Proteomes" id="UP000799539">
    <property type="component" value="Unassembled WGS sequence"/>
</dbReference>
<evidence type="ECO:0000256" key="5">
    <source>
        <dbReference type="ARBA" id="ARBA00022525"/>
    </source>
</evidence>
<evidence type="ECO:0000256" key="8">
    <source>
        <dbReference type="ARBA" id="ARBA00022729"/>
    </source>
</evidence>
<keyword evidence="7 14" id="KW-0812">Transmembrane</keyword>
<keyword evidence="11" id="KW-1015">Disulfide bond</keyword>
<dbReference type="InterPro" id="IPR052337">
    <property type="entry name" value="SAT4-like"/>
</dbReference>
<keyword evidence="10 14" id="KW-0472">Membrane</keyword>
<feature type="transmembrane region" description="Helical" evidence="14">
    <location>
        <begin position="304"/>
        <end position="324"/>
    </location>
</feature>
<comment type="similarity">
    <text evidence="13">Belongs to the SAT4 family.</text>
</comment>
<feature type="transmembrane region" description="Helical" evidence="14">
    <location>
        <begin position="67"/>
        <end position="86"/>
    </location>
</feature>
<sequence length="341" mass="38312">SCLLPAIADSPCSANNLTCTCESKELNDKTTACVTANCSIKNQLTTKNVSEALCQAPFRDRRPKNRALVESGLSVASIAFLLRIFSKINFPRGTDGGWSTTLWWDDVVIIVAFALICGFDSLGFPSMDAGLGTDVWTIEFPNITRVLKIAFWAEDIYLIAIPALKISLVLTYLRIFQSHRFRQACFVVIGLNISYGLVFVIISVFQCRPVSCAWTRWSGEYQCKCNNINAQGWCSAAINVVIDFVTIAIPLPQLWAMDMNWRKKLWVMLMFCVGFVVTGFSIIRLQVLIKFGKSKNFTWDYMPLAYWTAMELHLAVVCACMPAIRNLLRRYSPRLMGASTK</sequence>
<dbReference type="AlphaFoldDB" id="A0A6A6FFK7"/>
<feature type="non-terminal residue" evidence="17">
    <location>
        <position position="341"/>
    </location>
</feature>
<organism evidence="17 18">
    <name type="scientific">Cercospora zeae-maydis SCOH1-5</name>
    <dbReference type="NCBI Taxonomy" id="717836"/>
    <lineage>
        <taxon>Eukaryota</taxon>
        <taxon>Fungi</taxon>
        <taxon>Dikarya</taxon>
        <taxon>Ascomycota</taxon>
        <taxon>Pezizomycotina</taxon>
        <taxon>Dothideomycetes</taxon>
        <taxon>Dothideomycetidae</taxon>
        <taxon>Mycosphaerellales</taxon>
        <taxon>Mycosphaerellaceae</taxon>
        <taxon>Cercospora</taxon>
    </lineage>
</organism>
<comment type="similarity">
    <text evidence="4">Belongs to the RBT5 family.</text>
</comment>
<keyword evidence="12" id="KW-0449">Lipoprotein</keyword>
<dbReference type="GO" id="GO:0005576">
    <property type="term" value="C:extracellular region"/>
    <property type="evidence" value="ECO:0007669"/>
    <property type="project" value="UniProtKB-SubCell"/>
</dbReference>
<name>A0A6A6FFK7_9PEZI</name>
<evidence type="ECO:0000256" key="2">
    <source>
        <dbReference type="ARBA" id="ARBA00004589"/>
    </source>
</evidence>
<evidence type="ECO:0000256" key="9">
    <source>
        <dbReference type="ARBA" id="ARBA00022989"/>
    </source>
</evidence>
<feature type="domain" description="CFEM" evidence="15">
    <location>
        <begin position="1"/>
        <end position="55"/>
    </location>
</feature>
<evidence type="ECO:0000259" key="15">
    <source>
        <dbReference type="Pfam" id="PF05730"/>
    </source>
</evidence>
<dbReference type="Pfam" id="PF20684">
    <property type="entry name" value="Fung_rhodopsin"/>
    <property type="match status" value="1"/>
</dbReference>
<keyword evidence="5" id="KW-0964">Secreted</keyword>
<dbReference type="InterPro" id="IPR049326">
    <property type="entry name" value="Rhodopsin_dom_fungi"/>
</dbReference>
<evidence type="ECO:0000256" key="12">
    <source>
        <dbReference type="ARBA" id="ARBA00023288"/>
    </source>
</evidence>
<keyword evidence="6" id="KW-0325">Glycoprotein</keyword>
<gene>
    <name evidence="17" type="ORF">CERZMDRAFT_25400</name>
</gene>
<dbReference type="EMBL" id="ML992673">
    <property type="protein sequence ID" value="KAF2212192.1"/>
    <property type="molecule type" value="Genomic_DNA"/>
</dbReference>
<keyword evidence="8" id="KW-0732">Signal</keyword>
<evidence type="ECO:0000313" key="18">
    <source>
        <dbReference type="Proteomes" id="UP000799539"/>
    </source>
</evidence>
<dbReference type="GO" id="GO:0098552">
    <property type="term" value="C:side of membrane"/>
    <property type="evidence" value="ECO:0007669"/>
    <property type="project" value="UniProtKB-KW"/>
</dbReference>